<evidence type="ECO:0000313" key="2">
    <source>
        <dbReference type="EMBL" id="KKM81600.1"/>
    </source>
</evidence>
<feature type="region of interest" description="Disordered" evidence="1">
    <location>
        <begin position="1"/>
        <end position="22"/>
    </location>
</feature>
<dbReference type="AlphaFoldDB" id="A0A0F9MYA0"/>
<sequence length="85" mass="9989">PETFLNELEKPGKDIKLKPDEKPKIEEKEKKEIRAKNIETLSEINKVLTHYFLITICSNERFYCGKWTTQLKTNPLNNRCVNHGT</sequence>
<protein>
    <submittedName>
        <fullName evidence="2">Uncharacterized protein</fullName>
    </submittedName>
</protein>
<organism evidence="2">
    <name type="scientific">marine sediment metagenome</name>
    <dbReference type="NCBI Taxonomy" id="412755"/>
    <lineage>
        <taxon>unclassified sequences</taxon>
        <taxon>metagenomes</taxon>
        <taxon>ecological metagenomes</taxon>
    </lineage>
</organism>
<comment type="caution">
    <text evidence="2">The sequence shown here is derived from an EMBL/GenBank/DDBJ whole genome shotgun (WGS) entry which is preliminary data.</text>
</comment>
<gene>
    <name evidence="2" type="ORF">LCGC14_1328100</name>
</gene>
<proteinExistence type="predicted"/>
<accession>A0A0F9MYA0</accession>
<feature type="compositionally biased region" description="Basic and acidic residues" evidence="1">
    <location>
        <begin position="7"/>
        <end position="22"/>
    </location>
</feature>
<evidence type="ECO:0000256" key="1">
    <source>
        <dbReference type="SAM" id="MobiDB-lite"/>
    </source>
</evidence>
<dbReference type="EMBL" id="LAZR01007995">
    <property type="protein sequence ID" value="KKM81600.1"/>
    <property type="molecule type" value="Genomic_DNA"/>
</dbReference>
<feature type="non-terminal residue" evidence="2">
    <location>
        <position position="1"/>
    </location>
</feature>
<reference evidence="2" key="1">
    <citation type="journal article" date="2015" name="Nature">
        <title>Complex archaea that bridge the gap between prokaryotes and eukaryotes.</title>
        <authorList>
            <person name="Spang A."/>
            <person name="Saw J.H."/>
            <person name="Jorgensen S.L."/>
            <person name="Zaremba-Niedzwiedzka K."/>
            <person name="Martijn J."/>
            <person name="Lind A.E."/>
            <person name="van Eijk R."/>
            <person name="Schleper C."/>
            <person name="Guy L."/>
            <person name="Ettema T.J."/>
        </authorList>
    </citation>
    <scope>NUCLEOTIDE SEQUENCE</scope>
</reference>
<name>A0A0F9MYA0_9ZZZZ</name>